<dbReference type="EMBL" id="CP010519">
    <property type="protein sequence ID" value="AJE83443.1"/>
    <property type="molecule type" value="Genomic_DNA"/>
</dbReference>
<dbReference type="Proteomes" id="UP000031523">
    <property type="component" value="Chromosome"/>
</dbReference>
<evidence type="ECO:0000256" key="2">
    <source>
        <dbReference type="SAM" id="Phobius"/>
    </source>
</evidence>
<feature type="compositionally biased region" description="Basic and acidic residues" evidence="1">
    <location>
        <begin position="1"/>
        <end position="15"/>
    </location>
</feature>
<evidence type="ECO:0000313" key="4">
    <source>
        <dbReference type="Proteomes" id="UP000031523"/>
    </source>
</evidence>
<organism evidence="3 4">
    <name type="scientific">Streptomyces albus (strain ATCC 21838 / DSM 41398 / FERM P-419 / JCM 4703 / NBRC 107858)</name>
    <dbReference type="NCBI Taxonomy" id="1081613"/>
    <lineage>
        <taxon>Bacteria</taxon>
        <taxon>Bacillati</taxon>
        <taxon>Actinomycetota</taxon>
        <taxon>Actinomycetes</taxon>
        <taxon>Kitasatosporales</taxon>
        <taxon>Streptomycetaceae</taxon>
        <taxon>Streptomyces</taxon>
    </lineage>
</organism>
<accession>A0A0B5ELY6</accession>
<feature type="compositionally biased region" description="Basic residues" evidence="1">
    <location>
        <begin position="32"/>
        <end position="45"/>
    </location>
</feature>
<feature type="transmembrane region" description="Helical" evidence="2">
    <location>
        <begin position="72"/>
        <end position="88"/>
    </location>
</feature>
<evidence type="ECO:0000256" key="1">
    <source>
        <dbReference type="SAM" id="MobiDB-lite"/>
    </source>
</evidence>
<keyword evidence="2" id="KW-0472">Membrane</keyword>
<protein>
    <submittedName>
        <fullName evidence="3">Uncharacterized protein</fullName>
    </submittedName>
</protein>
<keyword evidence="2" id="KW-0812">Transmembrane</keyword>
<keyword evidence="4" id="KW-1185">Reference proteome</keyword>
<dbReference type="AlphaFoldDB" id="A0A0B5ELY6"/>
<sequence>MPHPYEDEPPTDRPRIPHARAPQDRPGAPQPRARHPRGGHPRGPVRGRGPAWLTLAVSLAALLSGALHGQGLLLAAGLVLAGIAANLFDPPRKRPPGPPSW</sequence>
<evidence type="ECO:0000313" key="3">
    <source>
        <dbReference type="EMBL" id="AJE83443.1"/>
    </source>
</evidence>
<name>A0A0B5ELY6_STRA4</name>
<feature type="region of interest" description="Disordered" evidence="1">
    <location>
        <begin position="1"/>
        <end position="48"/>
    </location>
</feature>
<reference evidence="3 4" key="1">
    <citation type="submission" date="2015-01" db="EMBL/GenBank/DDBJ databases">
        <title>Enhanced salinomycin production by adjusting the supply of polyketide extender units in Streptomyce albus DSM 41398.</title>
        <authorList>
            <person name="Lu C."/>
        </authorList>
    </citation>
    <scope>NUCLEOTIDE SEQUENCE [LARGE SCALE GENOMIC DNA]</scope>
    <source>
        <strain evidence="4">ATCC 21838 / DSM 41398 / FERM P-419 / JCM 4703 / NBRC 107858</strain>
    </source>
</reference>
<keyword evidence="2" id="KW-1133">Transmembrane helix</keyword>
<gene>
    <name evidence="3" type="ORF">SLNWT_3067</name>
</gene>
<dbReference type="KEGG" id="sals:SLNWT_3067"/>
<proteinExistence type="predicted"/>